<keyword evidence="8" id="KW-1185">Reference proteome</keyword>
<dbReference type="SUPFAM" id="SSF53383">
    <property type="entry name" value="PLP-dependent transferases"/>
    <property type="match status" value="1"/>
</dbReference>
<evidence type="ECO:0000313" key="7">
    <source>
        <dbReference type="EMBL" id="MBP1849268.1"/>
    </source>
</evidence>
<dbReference type="RefSeq" id="WP_209942281.1">
    <property type="nucleotide sequence ID" value="NZ_JAGGJU010000002.1"/>
</dbReference>
<dbReference type="InterPro" id="IPR015421">
    <property type="entry name" value="PyrdxlP-dep_Trfase_major"/>
</dbReference>
<dbReference type="InterPro" id="IPR051446">
    <property type="entry name" value="HTH_trans_reg/aminotransferase"/>
</dbReference>
<dbReference type="InterPro" id="IPR036388">
    <property type="entry name" value="WH-like_DNA-bd_sf"/>
</dbReference>
<dbReference type="InterPro" id="IPR004839">
    <property type="entry name" value="Aminotransferase_I/II_large"/>
</dbReference>
<evidence type="ECO:0000256" key="4">
    <source>
        <dbReference type="ARBA" id="ARBA00023125"/>
    </source>
</evidence>
<dbReference type="SMART" id="SM00345">
    <property type="entry name" value="HTH_GNTR"/>
    <property type="match status" value="1"/>
</dbReference>
<reference evidence="7 8" key="1">
    <citation type="submission" date="2021-03" db="EMBL/GenBank/DDBJ databases">
        <title>Genomic Encyclopedia of Type Strains, Phase IV (KMG-IV): sequencing the most valuable type-strain genomes for metagenomic binning, comparative biology and taxonomic classification.</title>
        <authorList>
            <person name="Goeker M."/>
        </authorList>
    </citation>
    <scope>NUCLEOTIDE SEQUENCE [LARGE SCALE GENOMIC DNA]</scope>
    <source>
        <strain evidence="7 8">DSM 21600</strain>
    </source>
</reference>
<dbReference type="InterPro" id="IPR000524">
    <property type="entry name" value="Tscrpt_reg_HTH_GntR"/>
</dbReference>
<dbReference type="PANTHER" id="PTHR46577">
    <property type="entry name" value="HTH-TYPE TRANSCRIPTIONAL REGULATORY PROTEIN GABR"/>
    <property type="match status" value="1"/>
</dbReference>
<keyword evidence="4 7" id="KW-0238">DNA-binding</keyword>
<dbReference type="SUPFAM" id="SSF46785">
    <property type="entry name" value="Winged helix' DNA-binding domain"/>
    <property type="match status" value="1"/>
</dbReference>
<comment type="similarity">
    <text evidence="1">In the C-terminal section; belongs to the class-I pyridoxal-phosphate-dependent aminotransferase family.</text>
</comment>
<dbReference type="PROSITE" id="PS50949">
    <property type="entry name" value="HTH_GNTR"/>
    <property type="match status" value="1"/>
</dbReference>
<evidence type="ECO:0000313" key="8">
    <source>
        <dbReference type="Proteomes" id="UP000759443"/>
    </source>
</evidence>
<protein>
    <submittedName>
        <fullName evidence="7">DNA-binding transcriptional MocR family regulator</fullName>
    </submittedName>
</protein>
<organism evidence="7 8">
    <name type="scientific">Rhizobium halophytocola</name>
    <dbReference type="NCBI Taxonomy" id="735519"/>
    <lineage>
        <taxon>Bacteria</taxon>
        <taxon>Pseudomonadati</taxon>
        <taxon>Pseudomonadota</taxon>
        <taxon>Alphaproteobacteria</taxon>
        <taxon>Hyphomicrobiales</taxon>
        <taxon>Rhizobiaceae</taxon>
        <taxon>Rhizobium/Agrobacterium group</taxon>
        <taxon>Rhizobium</taxon>
    </lineage>
</organism>
<evidence type="ECO:0000256" key="3">
    <source>
        <dbReference type="ARBA" id="ARBA00023015"/>
    </source>
</evidence>
<dbReference type="Pfam" id="PF00155">
    <property type="entry name" value="Aminotran_1_2"/>
    <property type="match status" value="1"/>
</dbReference>
<dbReference type="Gene3D" id="3.40.640.10">
    <property type="entry name" value="Type I PLP-dependent aspartate aminotransferase-like (Major domain)"/>
    <property type="match status" value="1"/>
</dbReference>
<gene>
    <name evidence="7" type="ORF">J2Z17_000689</name>
</gene>
<keyword evidence="5" id="KW-0804">Transcription</keyword>
<dbReference type="Proteomes" id="UP000759443">
    <property type="component" value="Unassembled WGS sequence"/>
</dbReference>
<dbReference type="PANTHER" id="PTHR46577:SF1">
    <property type="entry name" value="HTH-TYPE TRANSCRIPTIONAL REGULATORY PROTEIN GABR"/>
    <property type="match status" value="1"/>
</dbReference>
<dbReference type="Gene3D" id="1.10.10.10">
    <property type="entry name" value="Winged helix-like DNA-binding domain superfamily/Winged helix DNA-binding domain"/>
    <property type="match status" value="1"/>
</dbReference>
<name>A0ABS4DU97_9HYPH</name>
<evidence type="ECO:0000256" key="1">
    <source>
        <dbReference type="ARBA" id="ARBA00005384"/>
    </source>
</evidence>
<dbReference type="EMBL" id="JAGGJU010000002">
    <property type="protein sequence ID" value="MBP1849268.1"/>
    <property type="molecule type" value="Genomic_DNA"/>
</dbReference>
<dbReference type="InterPro" id="IPR015424">
    <property type="entry name" value="PyrdxlP-dep_Trfase"/>
</dbReference>
<comment type="caution">
    <text evidence="7">The sequence shown here is derived from an EMBL/GenBank/DDBJ whole genome shotgun (WGS) entry which is preliminary data.</text>
</comment>
<dbReference type="GO" id="GO:0003677">
    <property type="term" value="F:DNA binding"/>
    <property type="evidence" value="ECO:0007669"/>
    <property type="project" value="UniProtKB-KW"/>
</dbReference>
<feature type="domain" description="HTH gntR-type" evidence="6">
    <location>
        <begin position="16"/>
        <end position="84"/>
    </location>
</feature>
<sequence>MTTEIDARWFAAKISNKSIQGISIETSALIRSGLLPVGTRMPSIRDIAYEMGVSPATISEAWSELRRQKILSGRGRNGTWISGDRFIAKPERLASAGNYSADVLDLSQGVPDVDLLPRLDAALAHAASPSSLNSYTRSRIIPELEAAIRPEWPYAAEAFLTTNGGYNGIYAVIHALVLPGSTIAIERPTAMRLLDILEDRGVNIVPVECDAEGPLPASLAAALEKRPAAFLFQPRLHSVCGRTVSSLRLAALGDLLSGSDALIIEDDGVGDVSPAPRQSLGVRFPDRTIHVLSFSKSHGPDLRLAVLSSTQAITDQIQSFRSFSAGWTSRVLQAATAYLIRDPETRDLLDRSRQIYQQRRDRLETALAAHGIDIGQGGGLCCWVPVENEAFAMVTLAARNIAVHPGAKFTTLPDPHIRVATSTLKDRYDEVAEAIMLASRP</sequence>
<dbReference type="Pfam" id="PF00392">
    <property type="entry name" value="GntR"/>
    <property type="match status" value="1"/>
</dbReference>
<proteinExistence type="inferred from homology"/>
<accession>A0ABS4DU97</accession>
<evidence type="ECO:0000256" key="5">
    <source>
        <dbReference type="ARBA" id="ARBA00023163"/>
    </source>
</evidence>
<keyword evidence="3" id="KW-0805">Transcription regulation</keyword>
<dbReference type="CDD" id="cd00609">
    <property type="entry name" value="AAT_like"/>
    <property type="match status" value="1"/>
</dbReference>
<evidence type="ECO:0000259" key="6">
    <source>
        <dbReference type="PROSITE" id="PS50949"/>
    </source>
</evidence>
<keyword evidence="2" id="KW-0663">Pyridoxal phosphate</keyword>
<dbReference type="InterPro" id="IPR036390">
    <property type="entry name" value="WH_DNA-bd_sf"/>
</dbReference>
<evidence type="ECO:0000256" key="2">
    <source>
        <dbReference type="ARBA" id="ARBA00022898"/>
    </source>
</evidence>